<dbReference type="HOGENOM" id="CLU_2008861_0_0_5"/>
<name>D5RL74_9PROT</name>
<evidence type="ECO:0008006" key="3">
    <source>
        <dbReference type="Google" id="ProtNLM"/>
    </source>
</evidence>
<dbReference type="Gene3D" id="3.40.50.1980">
    <property type="entry name" value="Nitrogenase molybdenum iron protein domain"/>
    <property type="match status" value="1"/>
</dbReference>
<reference evidence="1 2" key="1">
    <citation type="submission" date="2010-04" db="EMBL/GenBank/DDBJ databases">
        <authorList>
            <person name="Qin X."/>
            <person name="Bachman B."/>
            <person name="Battles P."/>
            <person name="Bell A."/>
            <person name="Bess C."/>
            <person name="Bickham C."/>
            <person name="Chaboub L."/>
            <person name="Chen D."/>
            <person name="Coyle M."/>
            <person name="Deiros D.R."/>
            <person name="Dinh H."/>
            <person name="Forbes L."/>
            <person name="Fowler G."/>
            <person name="Francisco L."/>
            <person name="Fu Q."/>
            <person name="Gubbala S."/>
            <person name="Hale W."/>
            <person name="Han Y."/>
            <person name="Hemphill L."/>
            <person name="Highlander S.K."/>
            <person name="Hirani K."/>
            <person name="Hogues M."/>
            <person name="Jackson L."/>
            <person name="Jakkamsetti A."/>
            <person name="Javaid M."/>
            <person name="Jiang H."/>
            <person name="Korchina V."/>
            <person name="Kovar C."/>
            <person name="Lara F."/>
            <person name="Lee S."/>
            <person name="Mata R."/>
            <person name="Mathew T."/>
            <person name="Moen C."/>
            <person name="Morales K."/>
            <person name="Munidasa M."/>
            <person name="Nazareth L."/>
            <person name="Ngo R."/>
            <person name="Nguyen L."/>
            <person name="Okwuonu G."/>
            <person name="Ongeri F."/>
            <person name="Patil S."/>
            <person name="Petrosino J."/>
            <person name="Pham C."/>
            <person name="Pham P."/>
            <person name="Pu L.-L."/>
            <person name="Puazo M."/>
            <person name="Raj R."/>
            <person name="Reid J."/>
            <person name="Rouhana J."/>
            <person name="Saada N."/>
            <person name="Shang Y."/>
            <person name="Simmons D."/>
            <person name="Thornton R."/>
            <person name="Warren J."/>
            <person name="Weissenberger G."/>
            <person name="Zhang J."/>
            <person name="Zhang L."/>
            <person name="Zhou C."/>
            <person name="Zhu D."/>
            <person name="Muzny D."/>
            <person name="Worley K."/>
            <person name="Gibbs R."/>
        </authorList>
    </citation>
    <scope>NUCLEOTIDE SEQUENCE [LARGE SCALE GENOMIC DNA]</scope>
    <source>
        <strain evidence="1 2">ATCC 49957</strain>
    </source>
</reference>
<evidence type="ECO:0000313" key="1">
    <source>
        <dbReference type="EMBL" id="EFH11946.1"/>
    </source>
</evidence>
<dbReference type="SUPFAM" id="SSF53807">
    <property type="entry name" value="Helical backbone' metal receptor"/>
    <property type="match status" value="1"/>
</dbReference>
<evidence type="ECO:0000313" key="2">
    <source>
        <dbReference type="Proteomes" id="UP000005324"/>
    </source>
</evidence>
<accession>D5RL74</accession>
<comment type="caution">
    <text evidence="1">The sequence shown here is derived from an EMBL/GenBank/DDBJ whole genome shotgun (WGS) entry which is preliminary data.</text>
</comment>
<proteinExistence type="predicted"/>
<dbReference type="Proteomes" id="UP000005324">
    <property type="component" value="Unassembled WGS sequence"/>
</dbReference>
<gene>
    <name evidence="1" type="ORF">HMPREF0731_1835</name>
</gene>
<organism evidence="1 2">
    <name type="scientific">Pseudoroseomonas cervicalis ATCC 49957</name>
    <dbReference type="NCBI Taxonomy" id="525371"/>
    <lineage>
        <taxon>Bacteria</taxon>
        <taxon>Pseudomonadati</taxon>
        <taxon>Pseudomonadota</taxon>
        <taxon>Alphaproteobacteria</taxon>
        <taxon>Acetobacterales</taxon>
        <taxon>Roseomonadaceae</taxon>
        <taxon>Roseomonas</taxon>
    </lineage>
</organism>
<sequence>RLPAEQLIAEAPEVYIATGGAYAPGMRPAIGPGLAEGPARDGLRRLAARPGLALLPAIRAGRVHGIWSGLVGIRPLQPLFVEAAARWLHPALFHDLDPGEALGLINTRFLARPLPGPLWVSLA</sequence>
<feature type="non-terminal residue" evidence="1">
    <location>
        <position position="1"/>
    </location>
</feature>
<dbReference type="AlphaFoldDB" id="D5RL74"/>
<keyword evidence="2" id="KW-1185">Reference proteome</keyword>
<dbReference type="EMBL" id="ADVL01000300">
    <property type="protein sequence ID" value="EFH11946.1"/>
    <property type="molecule type" value="Genomic_DNA"/>
</dbReference>
<protein>
    <recommendedName>
        <fullName evidence="3">Fe/B12 periplasmic-binding domain-containing protein</fullName>
    </recommendedName>
</protein>